<dbReference type="RefSeq" id="WP_100382796.1">
    <property type="nucleotide sequence ID" value="NZ_LT629750.1"/>
</dbReference>
<organism evidence="2 3">
    <name type="scientific">Bradyrhizobium canariense</name>
    <dbReference type="NCBI Taxonomy" id="255045"/>
    <lineage>
        <taxon>Bacteria</taxon>
        <taxon>Pseudomonadati</taxon>
        <taxon>Pseudomonadota</taxon>
        <taxon>Alphaproteobacteria</taxon>
        <taxon>Hyphomicrobiales</taxon>
        <taxon>Nitrobacteraceae</taxon>
        <taxon>Bradyrhizobium</taxon>
    </lineage>
</organism>
<sequence length="121" mass="12607">MSTDFSIKSVGAPAAIAVGQPVSDATSNAVATQLPANQAVTAADPSAGARNDPQPASDSVSHQAFFDQAAASIVFQVVNSNNDQVVEQFPDDATLRRRAYFHALDLAKDQPARPLATDLKA</sequence>
<dbReference type="AlphaFoldDB" id="A0A1H1MFS8"/>
<dbReference type="EMBL" id="LT629750">
    <property type="protein sequence ID" value="SDR85556.1"/>
    <property type="molecule type" value="Genomic_DNA"/>
</dbReference>
<reference evidence="3" key="1">
    <citation type="submission" date="2016-10" db="EMBL/GenBank/DDBJ databases">
        <authorList>
            <person name="Varghese N."/>
            <person name="Submissions S."/>
        </authorList>
    </citation>
    <scope>NUCLEOTIDE SEQUENCE [LARGE SCALE GENOMIC DNA]</scope>
    <source>
        <strain evidence="3">GAS369</strain>
    </source>
</reference>
<evidence type="ECO:0000256" key="1">
    <source>
        <dbReference type="SAM" id="MobiDB-lite"/>
    </source>
</evidence>
<accession>A0A1H1MFS8</accession>
<dbReference type="Proteomes" id="UP000243904">
    <property type="component" value="Chromosome I"/>
</dbReference>
<protein>
    <recommendedName>
        <fullName evidence="4">FlaG protein</fullName>
    </recommendedName>
</protein>
<evidence type="ECO:0000313" key="2">
    <source>
        <dbReference type="EMBL" id="SDR85556.1"/>
    </source>
</evidence>
<evidence type="ECO:0008006" key="4">
    <source>
        <dbReference type="Google" id="ProtNLM"/>
    </source>
</evidence>
<keyword evidence="3" id="KW-1185">Reference proteome</keyword>
<name>A0A1H1MFS8_9BRAD</name>
<evidence type="ECO:0000313" key="3">
    <source>
        <dbReference type="Proteomes" id="UP000243904"/>
    </source>
</evidence>
<gene>
    <name evidence="2" type="ORF">SAMN05444158_0209</name>
</gene>
<proteinExistence type="predicted"/>
<feature type="region of interest" description="Disordered" evidence="1">
    <location>
        <begin position="40"/>
        <end position="61"/>
    </location>
</feature>